<feature type="signal peptide" evidence="2">
    <location>
        <begin position="1"/>
        <end position="26"/>
    </location>
</feature>
<dbReference type="GO" id="GO:0030570">
    <property type="term" value="F:pectate lyase activity"/>
    <property type="evidence" value="ECO:0007669"/>
    <property type="project" value="InterPro"/>
</dbReference>
<dbReference type="PANTHER" id="PTHR31683">
    <property type="entry name" value="PECTATE LYASE 18-RELATED"/>
    <property type="match status" value="1"/>
</dbReference>
<accession>A0A1S8NI70</accession>
<keyword evidence="1 4" id="KW-0456">Lyase</keyword>
<dbReference type="SMART" id="SM00656">
    <property type="entry name" value="Amb_all"/>
    <property type="match status" value="1"/>
</dbReference>
<dbReference type="RefSeq" id="WP_207651910.1">
    <property type="nucleotide sequence ID" value="NZ_LZYZ01000001.1"/>
</dbReference>
<gene>
    <name evidence="4" type="primary">pelA</name>
    <name evidence="4" type="ORF">CLOSAC_04110</name>
</gene>
<feature type="domain" description="Pectate lyase" evidence="3">
    <location>
        <begin position="47"/>
        <end position="324"/>
    </location>
</feature>
<dbReference type="Proteomes" id="UP000191154">
    <property type="component" value="Unassembled WGS sequence"/>
</dbReference>
<organism evidence="4 5">
    <name type="scientific">Clostridium saccharobutylicum</name>
    <dbReference type="NCBI Taxonomy" id="169679"/>
    <lineage>
        <taxon>Bacteria</taxon>
        <taxon>Bacillati</taxon>
        <taxon>Bacillota</taxon>
        <taxon>Clostridia</taxon>
        <taxon>Eubacteriales</taxon>
        <taxon>Clostridiaceae</taxon>
        <taxon>Clostridium</taxon>
    </lineage>
</organism>
<protein>
    <submittedName>
        <fullName evidence="4">Pectate trisaccharide-lyase</fullName>
        <ecNumber evidence="4">4.2.2.22</ecNumber>
    </submittedName>
</protein>
<evidence type="ECO:0000256" key="1">
    <source>
        <dbReference type="ARBA" id="ARBA00023239"/>
    </source>
</evidence>
<dbReference type="AlphaFoldDB" id="A0A1S8NI70"/>
<feature type="chain" id="PRO_5038521743" evidence="2">
    <location>
        <begin position="27"/>
        <end position="387"/>
    </location>
</feature>
<name>A0A1S8NI70_CLOSA</name>
<dbReference type="InterPro" id="IPR002022">
    <property type="entry name" value="Pec_lyase"/>
</dbReference>
<keyword evidence="2" id="KW-0732">Signal</keyword>
<dbReference type="Gene3D" id="2.160.20.10">
    <property type="entry name" value="Single-stranded right-handed beta-helix, Pectin lyase-like"/>
    <property type="match status" value="1"/>
</dbReference>
<dbReference type="InterPro" id="IPR045032">
    <property type="entry name" value="PEL"/>
</dbReference>
<evidence type="ECO:0000256" key="2">
    <source>
        <dbReference type="SAM" id="SignalP"/>
    </source>
</evidence>
<dbReference type="PANTHER" id="PTHR31683:SF18">
    <property type="entry name" value="PECTATE LYASE 21-RELATED"/>
    <property type="match status" value="1"/>
</dbReference>
<dbReference type="EMBL" id="LZYZ01000001">
    <property type="protein sequence ID" value="OOM16140.1"/>
    <property type="molecule type" value="Genomic_DNA"/>
</dbReference>
<evidence type="ECO:0000313" key="5">
    <source>
        <dbReference type="Proteomes" id="UP000191154"/>
    </source>
</evidence>
<dbReference type="EC" id="4.2.2.22" evidence="4"/>
<comment type="caution">
    <text evidence="4">The sequence shown here is derived from an EMBL/GenBank/DDBJ whole genome shotgun (WGS) entry which is preliminary data.</text>
</comment>
<dbReference type="InterPro" id="IPR011050">
    <property type="entry name" value="Pectin_lyase_fold/virulence"/>
</dbReference>
<dbReference type="InterPro" id="IPR012334">
    <property type="entry name" value="Pectin_lyas_fold"/>
</dbReference>
<dbReference type="SUPFAM" id="SSF51126">
    <property type="entry name" value="Pectin lyase-like"/>
    <property type="match status" value="1"/>
</dbReference>
<reference evidence="4 5" key="1">
    <citation type="submission" date="2016-05" db="EMBL/GenBank/DDBJ databases">
        <title>Microbial solvent formation.</title>
        <authorList>
            <person name="Poehlein A."/>
            <person name="Montoya Solano J.D."/>
            <person name="Flitsch S."/>
            <person name="Krabben P."/>
            <person name="Duerre P."/>
            <person name="Daniel R."/>
        </authorList>
    </citation>
    <scope>NUCLEOTIDE SEQUENCE [LARGE SCALE GENOMIC DNA]</scope>
    <source>
        <strain evidence="4 5">L1-8</strain>
    </source>
</reference>
<evidence type="ECO:0000259" key="3">
    <source>
        <dbReference type="SMART" id="SM00656"/>
    </source>
</evidence>
<sequence>MNLKKIKVIISTLLIATSLVVSNSFCGVLTAKAEAATTGGYANVTVSNEAKTIVRNLAELQKAFNERKHHIVISGFISAGSSLKTFTFQDTGWNNVTIEGENGGNAVLENIQLKFSGEMLPSGTSINNVVVRNITFRGNIKYLQSLKGADTQPGGAGTNYMGVSFRRITNGWIDHCTMYDISDDLMCVTLGSDKVTLSYNHFYFTNEWLNMKPNPTTWNWVGKNQDLASERLAMVIGANRNDSFAYGGNKLHVTMHHNWFGPNIKGRPLIRGFVHEYNNYFDNGSTPSGYNSAGAPQQQYTANQIGSGSVIYSEENYFYKTNQSNQVGLDISSDSHKFYEKYNTYNGTTGASEKGMAFPNNTNFGYSYAPEDTSKVPADVQANAGAK</sequence>
<proteinExistence type="predicted"/>
<evidence type="ECO:0000313" key="4">
    <source>
        <dbReference type="EMBL" id="OOM16140.1"/>
    </source>
</evidence>
<dbReference type="STRING" id="169679.CSACC_38130"/>